<feature type="transmembrane region" description="Helical" evidence="1">
    <location>
        <begin position="60"/>
        <end position="83"/>
    </location>
</feature>
<keyword evidence="1" id="KW-0472">Membrane</keyword>
<evidence type="ECO:0000313" key="3">
    <source>
        <dbReference type="EMBL" id="SDJ22229.1"/>
    </source>
</evidence>
<dbReference type="EMBL" id="FNEI01000008">
    <property type="protein sequence ID" value="SDJ22229.1"/>
    <property type="molecule type" value="Genomic_DNA"/>
</dbReference>
<feature type="transmembrane region" description="Helical" evidence="1">
    <location>
        <begin position="338"/>
        <end position="357"/>
    </location>
</feature>
<dbReference type="InterPro" id="IPR012429">
    <property type="entry name" value="HGSNAT_cat"/>
</dbReference>
<feature type="transmembrane region" description="Helical" evidence="1">
    <location>
        <begin position="151"/>
        <end position="171"/>
    </location>
</feature>
<feature type="transmembrane region" description="Helical" evidence="1">
    <location>
        <begin position="103"/>
        <end position="120"/>
    </location>
</feature>
<feature type="transmembrane region" description="Helical" evidence="1">
    <location>
        <begin position="199"/>
        <end position="220"/>
    </location>
</feature>
<feature type="transmembrane region" description="Helical" evidence="1">
    <location>
        <begin position="377"/>
        <end position="395"/>
    </location>
</feature>
<feature type="transmembrane region" description="Helical" evidence="1">
    <location>
        <begin position="232"/>
        <end position="254"/>
    </location>
</feature>
<feature type="transmembrane region" description="Helical" evidence="1">
    <location>
        <begin position="306"/>
        <end position="326"/>
    </location>
</feature>
<keyword evidence="1" id="KW-1133">Transmembrane helix</keyword>
<dbReference type="AlphaFoldDB" id="A0A1G8RZ57"/>
<organism evidence="3 4">
    <name type="scientific">Arthrobacter cupressi</name>
    <dbReference type="NCBI Taxonomy" id="1045773"/>
    <lineage>
        <taxon>Bacteria</taxon>
        <taxon>Bacillati</taxon>
        <taxon>Actinomycetota</taxon>
        <taxon>Actinomycetes</taxon>
        <taxon>Micrococcales</taxon>
        <taxon>Micrococcaceae</taxon>
        <taxon>Arthrobacter</taxon>
    </lineage>
</organism>
<gene>
    <name evidence="3" type="ORF">SAMN05216555_108117</name>
</gene>
<reference evidence="4" key="1">
    <citation type="submission" date="2016-10" db="EMBL/GenBank/DDBJ databases">
        <authorList>
            <person name="Varghese N."/>
            <person name="Submissions S."/>
        </authorList>
    </citation>
    <scope>NUCLEOTIDE SEQUENCE [LARGE SCALE GENOMIC DNA]</scope>
    <source>
        <strain evidence="4">CGMCC 1.10783</strain>
    </source>
</reference>
<proteinExistence type="predicted"/>
<sequence length="433" mass="45704">MDVPPKDVPPKPARSPLQAARPAAARLAGVDAARGVALLGMMATHLMATFGPDAGRTPTWVGLVFSGRSAALFAVLAGIGLALSTGRQQPLRGAELRAARRGVALRAVPIALVGLILGGLEVNIAIILVHYAVLFVCILPFLGLGTRALAAWAAGWTLLSPVLAFALRPWFLSAEPPLRLGHNPAMEDLETPGPLLADIFLTGYYPVLQWLSYLLIGLLIGRLDLTATAVRILLLCGGAVLAVTAKTLGTAAILDWGGLQALEESVANPAFPLTSHLQVSLTGVEQSGTWWWLAAAAPHSGTTLDLLHTAGSAAAAVGFFLLLGGLRRPGRRETARWLLPLSGPGAMTLTLYTLHVWAASWFHERELPGGLSSEGLYQLHALSAVAIGGLFALWGRRGPLEWLAHQAAVLGRYRPAARGREPRRPRRGGRGTA</sequence>
<dbReference type="STRING" id="1045773.SAMN05216555_108117"/>
<evidence type="ECO:0000313" key="4">
    <source>
        <dbReference type="Proteomes" id="UP000182130"/>
    </source>
</evidence>
<evidence type="ECO:0000256" key="1">
    <source>
        <dbReference type="SAM" id="Phobius"/>
    </source>
</evidence>
<feature type="transmembrane region" description="Helical" evidence="1">
    <location>
        <begin position="126"/>
        <end position="144"/>
    </location>
</feature>
<dbReference type="Proteomes" id="UP000182130">
    <property type="component" value="Unassembled WGS sequence"/>
</dbReference>
<dbReference type="Pfam" id="PF07786">
    <property type="entry name" value="HGSNAT_cat"/>
    <property type="match status" value="1"/>
</dbReference>
<evidence type="ECO:0000259" key="2">
    <source>
        <dbReference type="Pfam" id="PF07786"/>
    </source>
</evidence>
<dbReference type="OrthoDB" id="4966979at2"/>
<protein>
    <recommendedName>
        <fullName evidence="2">Heparan-alpha-glucosaminide N-acetyltransferase catalytic domain-containing protein</fullName>
    </recommendedName>
</protein>
<feature type="domain" description="Heparan-alpha-glucosaminide N-acetyltransferase catalytic" evidence="2">
    <location>
        <begin position="26"/>
        <end position="226"/>
    </location>
</feature>
<name>A0A1G8RZ57_9MICC</name>
<accession>A0A1G8RZ57</accession>
<keyword evidence="4" id="KW-1185">Reference proteome</keyword>
<keyword evidence="1" id="KW-0812">Transmembrane</keyword>